<protein>
    <submittedName>
        <fullName evidence="3">Uncharacterized protein</fullName>
    </submittedName>
</protein>
<feature type="region of interest" description="Disordered" evidence="2">
    <location>
        <begin position="337"/>
        <end position="373"/>
    </location>
</feature>
<feature type="coiled-coil region" evidence="1">
    <location>
        <begin position="270"/>
        <end position="324"/>
    </location>
</feature>
<feature type="compositionally biased region" description="Polar residues" evidence="2">
    <location>
        <begin position="241"/>
        <end position="254"/>
    </location>
</feature>
<dbReference type="EMBL" id="ARYC01005650">
    <property type="protein sequence ID" value="KEJ82723.1"/>
    <property type="molecule type" value="Genomic_DNA"/>
</dbReference>
<dbReference type="SUPFAM" id="SSF52540">
    <property type="entry name" value="P-loop containing nucleoside triphosphate hydrolases"/>
    <property type="match status" value="1"/>
</dbReference>
<feature type="compositionally biased region" description="Basic residues" evidence="2">
    <location>
        <begin position="363"/>
        <end position="373"/>
    </location>
</feature>
<accession>A0A073HXH8</accession>
<sequence length="373" mass="43010">MIRRFTIKTFSSRNFLHETNSSNPCLDRCFLCYFLIESYFKNFKELQFFSKKGVKGSKADAYLEEKFNIKNTNKRYAVFLLSEVQGRGTDFHSSREIEDNGGIYLLICDIFSKKSTQQIIGRVGRLENKGQWKHVLWQACCLDTVEKSIQFKQEFLDNEAHIRFSKLQTLLSETWGAGQKHDEMTINKQLKENQVGVQEEQELEISAFDDETELSSLDKKQISHSTLDKEDLLKSQKIKPKNSSTANQATQDQQEALNNKNQACLVNAQGDNSQAEQDELNETIKAQKEQDALVHKSDEKVLKKRGLKQQVKNIQESTKKVKQKLLRQDLEKNLEIPLSKEQKVPPTKKISNMKQGANLLSKRVTRSKNHSDN</sequence>
<name>A0A073HXH8_9SPIT</name>
<keyword evidence="4" id="KW-1185">Reference proteome</keyword>
<evidence type="ECO:0000256" key="1">
    <source>
        <dbReference type="SAM" id="Coils"/>
    </source>
</evidence>
<evidence type="ECO:0000313" key="3">
    <source>
        <dbReference type="EMBL" id="KEJ82723.1"/>
    </source>
</evidence>
<evidence type="ECO:0000313" key="4">
    <source>
        <dbReference type="Proteomes" id="UP000053232"/>
    </source>
</evidence>
<organism evidence="3 4">
    <name type="scientific">Oxytricha trifallax</name>
    <dbReference type="NCBI Taxonomy" id="1172189"/>
    <lineage>
        <taxon>Eukaryota</taxon>
        <taxon>Sar</taxon>
        <taxon>Alveolata</taxon>
        <taxon>Ciliophora</taxon>
        <taxon>Intramacronucleata</taxon>
        <taxon>Spirotrichea</taxon>
        <taxon>Stichotrichia</taxon>
        <taxon>Sporadotrichida</taxon>
        <taxon>Oxytrichidae</taxon>
        <taxon>Oxytrichinae</taxon>
        <taxon>Oxytricha</taxon>
    </lineage>
</organism>
<keyword evidence="1" id="KW-0175">Coiled coil</keyword>
<dbReference type="InterPro" id="IPR027417">
    <property type="entry name" value="P-loop_NTPase"/>
</dbReference>
<gene>
    <name evidence="3" type="ORF">OXYTRIMIC_229</name>
</gene>
<evidence type="ECO:0000256" key="2">
    <source>
        <dbReference type="SAM" id="MobiDB-lite"/>
    </source>
</evidence>
<feature type="region of interest" description="Disordered" evidence="2">
    <location>
        <begin position="231"/>
        <end position="254"/>
    </location>
</feature>
<reference evidence="4" key="1">
    <citation type="journal article" date="2014" name="Cell">
        <title>The Architecture of a Scrambled Genome Reveals Massive Levels of Genomic Rearrangement during Development.</title>
        <authorList>
            <person name="Chen X."/>
            <person name="Bracht J.R."/>
            <person name="Goldman A.D."/>
            <person name="Dolzhenko E."/>
            <person name="Clay D.M."/>
            <person name="Swart E.C."/>
            <person name="Perlman D.H."/>
            <person name="Doak T.G."/>
            <person name="Stuart A."/>
            <person name="Amemiya C.T."/>
            <person name="Sebra R.P."/>
            <person name="Landweber L.F."/>
        </authorList>
    </citation>
    <scope>NUCLEOTIDE SEQUENCE [LARGE SCALE GENOMIC DNA]</scope>
    <source>
        <strain evidence="4">JRB310</strain>
    </source>
</reference>
<dbReference type="Proteomes" id="UP000053232">
    <property type="component" value="Unassembled WGS sequence"/>
</dbReference>
<dbReference type="AlphaFoldDB" id="A0A073HXH8"/>
<comment type="caution">
    <text evidence="3">The sequence shown here is derived from an EMBL/GenBank/DDBJ whole genome shotgun (WGS) entry which is preliminary data.</text>
</comment>
<proteinExistence type="predicted"/>
<dbReference type="Gene3D" id="3.40.50.300">
    <property type="entry name" value="P-loop containing nucleotide triphosphate hydrolases"/>
    <property type="match status" value="1"/>
</dbReference>